<dbReference type="InterPro" id="IPR037171">
    <property type="entry name" value="NagB/RpiA_transferase-like"/>
</dbReference>
<dbReference type="Gene3D" id="3.40.50.1360">
    <property type="match status" value="1"/>
</dbReference>
<dbReference type="InterPro" id="IPR051054">
    <property type="entry name" value="SorC_transcr_regulators"/>
</dbReference>
<evidence type="ECO:0000313" key="6">
    <source>
        <dbReference type="EMBL" id="TET09307.1"/>
    </source>
</evidence>
<feature type="non-terminal residue" evidence="6">
    <location>
        <position position="1"/>
    </location>
</feature>
<feature type="domain" description="Sugar-binding" evidence="5">
    <location>
        <begin position="1"/>
        <end position="220"/>
    </location>
</feature>
<gene>
    <name evidence="6" type="ORF">E3J84_05250</name>
</gene>
<organism evidence="6 7">
    <name type="scientific">Aerophobetes bacterium</name>
    <dbReference type="NCBI Taxonomy" id="2030807"/>
    <lineage>
        <taxon>Bacteria</taxon>
        <taxon>Candidatus Aerophobota</taxon>
    </lineage>
</organism>
<dbReference type="GO" id="GO:0030246">
    <property type="term" value="F:carbohydrate binding"/>
    <property type="evidence" value="ECO:0007669"/>
    <property type="project" value="InterPro"/>
</dbReference>
<evidence type="ECO:0000256" key="1">
    <source>
        <dbReference type="ARBA" id="ARBA00010466"/>
    </source>
</evidence>
<evidence type="ECO:0000313" key="7">
    <source>
        <dbReference type="Proteomes" id="UP000316360"/>
    </source>
</evidence>
<dbReference type="PANTHER" id="PTHR34294">
    <property type="entry name" value="TRANSCRIPTIONAL REGULATOR-RELATED"/>
    <property type="match status" value="1"/>
</dbReference>
<proteinExistence type="inferred from homology"/>
<keyword evidence="4" id="KW-0804">Transcription</keyword>
<sequence>KESLARAAAQYLERHLSSGSLFAVGWGITISEVPTFIHSQNIHDLRIVTLNGGLTPSFYLNPYDVGSRLAHIFGGQCYYVHAPAITTSEELCLSLKADVTVQQALEMAKHTDYSMVGIGLAGEESTLVKLRYLNLGETEALRQQGAVGDILAQFFNAQGEKVDCDLHKRIVAFPLEDLREIKNVIGVAGGKAKVKAILGAIHGRFIKILITDEETANNLIKLEEKLS</sequence>
<dbReference type="PANTHER" id="PTHR34294:SF1">
    <property type="entry name" value="TRANSCRIPTIONAL REGULATOR LSRR"/>
    <property type="match status" value="1"/>
</dbReference>
<keyword evidence="3" id="KW-0238">DNA-binding</keyword>
<dbReference type="InterPro" id="IPR007324">
    <property type="entry name" value="Sugar-bd_dom_put"/>
</dbReference>
<dbReference type="AlphaFoldDB" id="A0A523RU77"/>
<dbReference type="Pfam" id="PF04198">
    <property type="entry name" value="Sugar-bind"/>
    <property type="match status" value="1"/>
</dbReference>
<comment type="similarity">
    <text evidence="1">Belongs to the SorC transcriptional regulatory family.</text>
</comment>
<evidence type="ECO:0000259" key="5">
    <source>
        <dbReference type="Pfam" id="PF04198"/>
    </source>
</evidence>
<accession>A0A523RU77</accession>
<dbReference type="GO" id="GO:0003677">
    <property type="term" value="F:DNA binding"/>
    <property type="evidence" value="ECO:0007669"/>
    <property type="project" value="UniProtKB-KW"/>
</dbReference>
<reference evidence="6 7" key="1">
    <citation type="submission" date="2019-03" db="EMBL/GenBank/DDBJ databases">
        <title>Metabolic potential of uncultured bacteria and archaea associated with petroleum seepage in deep-sea sediments.</title>
        <authorList>
            <person name="Dong X."/>
            <person name="Hubert C."/>
        </authorList>
    </citation>
    <scope>NUCLEOTIDE SEQUENCE [LARGE SCALE GENOMIC DNA]</scope>
    <source>
        <strain evidence="6">E44_bin7</strain>
    </source>
</reference>
<dbReference type="SUPFAM" id="SSF100950">
    <property type="entry name" value="NagB/RpiA/CoA transferase-like"/>
    <property type="match status" value="1"/>
</dbReference>
<protein>
    <recommendedName>
        <fullName evidence="5">Sugar-binding domain-containing protein</fullName>
    </recommendedName>
</protein>
<dbReference type="Proteomes" id="UP000316360">
    <property type="component" value="Unassembled WGS sequence"/>
</dbReference>
<comment type="caution">
    <text evidence="6">The sequence shown here is derived from an EMBL/GenBank/DDBJ whole genome shotgun (WGS) entry which is preliminary data.</text>
</comment>
<name>A0A523RU77_UNCAE</name>
<dbReference type="EMBL" id="SOKJ01000298">
    <property type="protein sequence ID" value="TET09307.1"/>
    <property type="molecule type" value="Genomic_DNA"/>
</dbReference>
<evidence type="ECO:0000256" key="2">
    <source>
        <dbReference type="ARBA" id="ARBA00023015"/>
    </source>
</evidence>
<keyword evidence="2" id="KW-0805">Transcription regulation</keyword>
<evidence type="ECO:0000256" key="4">
    <source>
        <dbReference type="ARBA" id="ARBA00023163"/>
    </source>
</evidence>
<evidence type="ECO:0000256" key="3">
    <source>
        <dbReference type="ARBA" id="ARBA00023125"/>
    </source>
</evidence>